<evidence type="ECO:0000256" key="4">
    <source>
        <dbReference type="ARBA" id="ARBA00013194"/>
    </source>
</evidence>
<dbReference type="EC" id="5.2.1.8" evidence="4"/>
<evidence type="ECO:0000313" key="13">
    <source>
        <dbReference type="EMBL" id="OHB16433.1"/>
    </source>
</evidence>
<dbReference type="SUPFAM" id="SSF102735">
    <property type="entry name" value="Trigger factor ribosome-binding domain"/>
    <property type="match status" value="1"/>
</dbReference>
<protein>
    <recommendedName>
        <fullName evidence="5">Trigger factor</fullName>
        <ecNumber evidence="4">5.2.1.8</ecNumber>
    </recommendedName>
    <alternativeName>
        <fullName evidence="9">PPIase</fullName>
    </alternativeName>
</protein>
<dbReference type="PANTHER" id="PTHR30560">
    <property type="entry name" value="TRIGGER FACTOR CHAPERONE AND PEPTIDYL-PROLYL CIS/TRANS ISOMERASE"/>
    <property type="match status" value="1"/>
</dbReference>
<dbReference type="AlphaFoldDB" id="A0A1G2V4A9"/>
<evidence type="ECO:0000256" key="10">
    <source>
        <dbReference type="SAM" id="MobiDB-lite"/>
    </source>
</evidence>
<dbReference type="EMBL" id="MHWW01000002">
    <property type="protein sequence ID" value="OHB16433.1"/>
    <property type="molecule type" value="Genomic_DNA"/>
</dbReference>
<dbReference type="Pfam" id="PF05697">
    <property type="entry name" value="Trigger_N"/>
    <property type="match status" value="1"/>
</dbReference>
<gene>
    <name evidence="13" type="ORF">A2431_01920</name>
</gene>
<evidence type="ECO:0000256" key="9">
    <source>
        <dbReference type="ARBA" id="ARBA00029986"/>
    </source>
</evidence>
<dbReference type="InterPro" id="IPR027304">
    <property type="entry name" value="Trigger_fact/SurA_dom_sf"/>
</dbReference>
<dbReference type="Gene3D" id="1.10.3120.10">
    <property type="entry name" value="Trigger factor, C-terminal domain"/>
    <property type="match status" value="1"/>
</dbReference>
<reference evidence="13 14" key="1">
    <citation type="journal article" date="2016" name="Nat. Commun.">
        <title>Thousands of microbial genomes shed light on interconnected biogeochemical processes in an aquifer system.</title>
        <authorList>
            <person name="Anantharaman K."/>
            <person name="Brown C.T."/>
            <person name="Hug L.A."/>
            <person name="Sharon I."/>
            <person name="Castelle C.J."/>
            <person name="Probst A.J."/>
            <person name="Thomas B.C."/>
            <person name="Singh A."/>
            <person name="Wilkins M.J."/>
            <person name="Karaoz U."/>
            <person name="Brodie E.L."/>
            <person name="Williams K.H."/>
            <person name="Hubbard S.S."/>
            <person name="Banfield J.F."/>
        </authorList>
    </citation>
    <scope>NUCLEOTIDE SEQUENCE [LARGE SCALE GENOMIC DNA]</scope>
</reference>
<dbReference type="GO" id="GO:0003755">
    <property type="term" value="F:peptidyl-prolyl cis-trans isomerase activity"/>
    <property type="evidence" value="ECO:0007669"/>
    <property type="project" value="UniProtKB-KW"/>
</dbReference>
<comment type="subcellular location">
    <subcellularLocation>
        <location evidence="2">Cytoplasm</location>
    </subcellularLocation>
</comment>
<keyword evidence="7" id="KW-0143">Chaperone</keyword>
<evidence type="ECO:0000256" key="1">
    <source>
        <dbReference type="ARBA" id="ARBA00000971"/>
    </source>
</evidence>
<dbReference type="GO" id="GO:0043335">
    <property type="term" value="P:protein unfolding"/>
    <property type="evidence" value="ECO:0007669"/>
    <property type="project" value="TreeGrafter"/>
</dbReference>
<comment type="similarity">
    <text evidence="3">Belongs to the FKBP-type PPIase family. Tig subfamily.</text>
</comment>
<dbReference type="InterPro" id="IPR037041">
    <property type="entry name" value="Trigger_fac_C_sf"/>
</dbReference>
<comment type="caution">
    <text evidence="13">The sequence shown here is derived from an EMBL/GenBank/DDBJ whole genome shotgun (WGS) entry which is preliminary data.</text>
</comment>
<dbReference type="GO" id="GO:0005737">
    <property type="term" value="C:cytoplasm"/>
    <property type="evidence" value="ECO:0007669"/>
    <property type="project" value="UniProtKB-SubCell"/>
</dbReference>
<dbReference type="GO" id="GO:0043022">
    <property type="term" value="F:ribosome binding"/>
    <property type="evidence" value="ECO:0007669"/>
    <property type="project" value="TreeGrafter"/>
</dbReference>
<proteinExistence type="inferred from homology"/>
<evidence type="ECO:0000313" key="14">
    <source>
        <dbReference type="Proteomes" id="UP000177697"/>
    </source>
</evidence>
<dbReference type="GO" id="GO:0044183">
    <property type="term" value="F:protein folding chaperone"/>
    <property type="evidence" value="ECO:0007669"/>
    <property type="project" value="TreeGrafter"/>
</dbReference>
<evidence type="ECO:0000256" key="7">
    <source>
        <dbReference type="ARBA" id="ARBA00023186"/>
    </source>
</evidence>
<dbReference type="Proteomes" id="UP000177697">
    <property type="component" value="Unassembled WGS sequence"/>
</dbReference>
<feature type="domain" description="Trigger factor C-terminal" evidence="12">
    <location>
        <begin position="214"/>
        <end position="344"/>
    </location>
</feature>
<evidence type="ECO:0000259" key="12">
    <source>
        <dbReference type="Pfam" id="PF05698"/>
    </source>
</evidence>
<dbReference type="GO" id="GO:0015031">
    <property type="term" value="P:protein transport"/>
    <property type="evidence" value="ECO:0007669"/>
    <property type="project" value="InterPro"/>
</dbReference>
<evidence type="ECO:0000256" key="8">
    <source>
        <dbReference type="ARBA" id="ARBA00023235"/>
    </source>
</evidence>
<comment type="catalytic activity">
    <reaction evidence="1">
        <text>[protein]-peptidylproline (omega=180) = [protein]-peptidylproline (omega=0)</text>
        <dbReference type="Rhea" id="RHEA:16237"/>
        <dbReference type="Rhea" id="RHEA-COMP:10747"/>
        <dbReference type="Rhea" id="RHEA-COMP:10748"/>
        <dbReference type="ChEBI" id="CHEBI:83833"/>
        <dbReference type="ChEBI" id="CHEBI:83834"/>
        <dbReference type="EC" id="5.2.1.8"/>
    </reaction>
</comment>
<name>A0A1G2V4A9_9BACT</name>
<dbReference type="GO" id="GO:0051083">
    <property type="term" value="P:'de novo' cotranslational protein folding"/>
    <property type="evidence" value="ECO:0007669"/>
    <property type="project" value="TreeGrafter"/>
</dbReference>
<sequence>MKYEVKINKLPKSEVEIKVSLPADFLVSARKKAVGLYGESIEIAGFRKGHIPENIVLEKVGEAKILEEATDILLREHFAKIMEQEELDIIGQPKISITKLAIGNPVEFKATFAVMPVFELPDYRALAKSASAKATADKEEKIEASDKEIEDVLLQIRKNKAHFDWHEAHPDEKPARHASQGDAGGGHNHAEIKDEDLPELNDEFAQKAGNFKNVDELKEKVKENIIAEKKIRNAEKIRASIIEELVKNTKIELPEILIESEINKSLAQMKDDIQRMGGKFDEYLTQAKKTEEELRKDFRESSEKKAKVQLIFNKIAEVEKLEPNKEILENEIKEVMKHYPDASETNARIYVTTILLNQEVLKLLEQQ</sequence>
<evidence type="ECO:0000256" key="2">
    <source>
        <dbReference type="ARBA" id="ARBA00004496"/>
    </source>
</evidence>
<organism evidence="13 14">
    <name type="scientific">Candidatus Zambryskibacteria bacterium RIFOXYC1_FULL_39_10</name>
    <dbReference type="NCBI Taxonomy" id="1802779"/>
    <lineage>
        <taxon>Bacteria</taxon>
        <taxon>Candidatus Zambryskiibacteriota</taxon>
    </lineage>
</organism>
<evidence type="ECO:0000259" key="11">
    <source>
        <dbReference type="Pfam" id="PF05697"/>
    </source>
</evidence>
<dbReference type="InterPro" id="IPR008880">
    <property type="entry name" value="Trigger_fac_C"/>
</dbReference>
<feature type="region of interest" description="Disordered" evidence="10">
    <location>
        <begin position="170"/>
        <end position="191"/>
    </location>
</feature>
<dbReference type="SUPFAM" id="SSF109998">
    <property type="entry name" value="Triger factor/SurA peptide-binding domain-like"/>
    <property type="match status" value="1"/>
</dbReference>
<dbReference type="InterPro" id="IPR008881">
    <property type="entry name" value="Trigger_fac_ribosome-bd_bac"/>
</dbReference>
<evidence type="ECO:0000256" key="5">
    <source>
        <dbReference type="ARBA" id="ARBA00016902"/>
    </source>
</evidence>
<accession>A0A1G2V4A9</accession>
<dbReference type="Pfam" id="PF05698">
    <property type="entry name" value="Trigger_C"/>
    <property type="match status" value="1"/>
</dbReference>
<dbReference type="Gene3D" id="3.30.70.1050">
    <property type="entry name" value="Trigger factor ribosome-binding domain"/>
    <property type="match status" value="1"/>
</dbReference>
<dbReference type="PANTHER" id="PTHR30560:SF3">
    <property type="entry name" value="TRIGGER FACTOR-LIKE PROTEIN TIG, CHLOROPLASTIC"/>
    <property type="match status" value="1"/>
</dbReference>
<feature type="domain" description="Trigger factor ribosome-binding bacterial" evidence="11">
    <location>
        <begin position="4"/>
        <end position="151"/>
    </location>
</feature>
<evidence type="ECO:0000256" key="3">
    <source>
        <dbReference type="ARBA" id="ARBA00005464"/>
    </source>
</evidence>
<keyword evidence="8" id="KW-0413">Isomerase</keyword>
<dbReference type="InterPro" id="IPR036611">
    <property type="entry name" value="Trigger_fac_ribosome-bd_sf"/>
</dbReference>
<dbReference type="InterPro" id="IPR005215">
    <property type="entry name" value="Trig_fac"/>
</dbReference>
<keyword evidence="6" id="KW-0697">Rotamase</keyword>
<evidence type="ECO:0000256" key="6">
    <source>
        <dbReference type="ARBA" id="ARBA00023110"/>
    </source>
</evidence>